<feature type="compositionally biased region" description="Polar residues" evidence="1">
    <location>
        <begin position="82"/>
        <end position="92"/>
    </location>
</feature>
<comment type="caution">
    <text evidence="2">The sequence shown here is derived from an EMBL/GenBank/DDBJ whole genome shotgun (WGS) entry which is preliminary data.</text>
</comment>
<evidence type="ECO:0000313" key="3">
    <source>
        <dbReference type="Proteomes" id="UP001177140"/>
    </source>
</evidence>
<protein>
    <submittedName>
        <fullName evidence="2">Uncharacterized protein</fullName>
    </submittedName>
</protein>
<evidence type="ECO:0000256" key="1">
    <source>
        <dbReference type="SAM" id="MobiDB-lite"/>
    </source>
</evidence>
<accession>A0AA41VXT0</accession>
<dbReference type="EMBL" id="JAJJMA010316789">
    <property type="protein sequence ID" value="MCL7049506.1"/>
    <property type="molecule type" value="Genomic_DNA"/>
</dbReference>
<dbReference type="Proteomes" id="UP001177140">
    <property type="component" value="Unassembled WGS sequence"/>
</dbReference>
<feature type="compositionally biased region" description="Basic and acidic residues" evidence="1">
    <location>
        <begin position="93"/>
        <end position="110"/>
    </location>
</feature>
<sequence>MANELEQKHRAESNELLRNKRWSNKTSTKSAKSREMDELYRQTNLKNLESELCHVDTSSKPNKMRVSKVTTRHYRGVRQRSWENMQQSLGTQHEQKQEFDLESLTKQRDKNTLAYDKAALA</sequence>
<keyword evidence="3" id="KW-1185">Reference proteome</keyword>
<organism evidence="2 3">
    <name type="scientific">Papaver nudicaule</name>
    <name type="common">Iceland poppy</name>
    <dbReference type="NCBI Taxonomy" id="74823"/>
    <lineage>
        <taxon>Eukaryota</taxon>
        <taxon>Viridiplantae</taxon>
        <taxon>Streptophyta</taxon>
        <taxon>Embryophyta</taxon>
        <taxon>Tracheophyta</taxon>
        <taxon>Spermatophyta</taxon>
        <taxon>Magnoliopsida</taxon>
        <taxon>Ranunculales</taxon>
        <taxon>Papaveraceae</taxon>
        <taxon>Papaveroideae</taxon>
        <taxon>Papaver</taxon>
    </lineage>
</organism>
<feature type="compositionally biased region" description="Basic and acidic residues" evidence="1">
    <location>
        <begin position="1"/>
        <end position="18"/>
    </location>
</feature>
<dbReference type="AlphaFoldDB" id="A0AA41VXT0"/>
<reference evidence="2" key="1">
    <citation type="submission" date="2022-03" db="EMBL/GenBank/DDBJ databases">
        <title>A functionally conserved STORR gene fusion in Papaver species that diverged 16.8 million years ago.</title>
        <authorList>
            <person name="Catania T."/>
        </authorList>
    </citation>
    <scope>NUCLEOTIDE SEQUENCE</scope>
    <source>
        <strain evidence="2">S-191538</strain>
    </source>
</reference>
<evidence type="ECO:0000313" key="2">
    <source>
        <dbReference type="EMBL" id="MCL7049506.1"/>
    </source>
</evidence>
<feature type="region of interest" description="Disordered" evidence="1">
    <location>
        <begin position="77"/>
        <end position="110"/>
    </location>
</feature>
<proteinExistence type="predicted"/>
<gene>
    <name evidence="2" type="ORF">MKW94_018618</name>
</gene>
<feature type="region of interest" description="Disordered" evidence="1">
    <location>
        <begin position="1"/>
        <end position="38"/>
    </location>
</feature>
<name>A0AA41VXT0_PAPNU</name>